<evidence type="ECO:0000313" key="1">
    <source>
        <dbReference type="EMBL" id="RCV30113.1"/>
    </source>
</evidence>
<name>A0A368RJ03_SETIT</name>
<sequence length="68" mass="8011">MFVKSPRNQGERWRFLELLRKKTSITHPTLCGDFFLHHIPCPPIQCALMKDKAKLKKEEVKTMLLDTD</sequence>
<accession>A0A368RJ03</accession>
<gene>
    <name evidence="1" type="ORF">SETIT_6G068200v2</name>
</gene>
<proteinExistence type="predicted"/>
<dbReference type="EMBL" id="CM003533">
    <property type="protein sequence ID" value="RCV30113.1"/>
    <property type="molecule type" value="Genomic_DNA"/>
</dbReference>
<protein>
    <submittedName>
        <fullName evidence="1">Uncharacterized protein</fullName>
    </submittedName>
</protein>
<reference evidence="1" key="2">
    <citation type="submission" date="2015-07" db="EMBL/GenBank/DDBJ databases">
        <authorList>
            <person name="Noorani M."/>
        </authorList>
    </citation>
    <scope>NUCLEOTIDE SEQUENCE</scope>
    <source>
        <strain evidence="1">Yugu1</strain>
    </source>
</reference>
<dbReference type="AlphaFoldDB" id="A0A368RJ03"/>
<reference evidence="1" key="1">
    <citation type="journal article" date="2012" name="Nat. Biotechnol.">
        <title>Reference genome sequence of the model plant Setaria.</title>
        <authorList>
            <person name="Bennetzen J.L."/>
            <person name="Schmutz J."/>
            <person name="Wang H."/>
            <person name="Percifield R."/>
            <person name="Hawkins J."/>
            <person name="Pontaroli A.C."/>
            <person name="Estep M."/>
            <person name="Feng L."/>
            <person name="Vaughn J.N."/>
            <person name="Grimwood J."/>
            <person name="Jenkins J."/>
            <person name="Barry K."/>
            <person name="Lindquist E."/>
            <person name="Hellsten U."/>
            <person name="Deshpande S."/>
            <person name="Wang X."/>
            <person name="Wu X."/>
            <person name="Mitros T."/>
            <person name="Triplett J."/>
            <person name="Yang X."/>
            <person name="Ye C.Y."/>
            <person name="Mauro-Herrera M."/>
            <person name="Wang L."/>
            <person name="Li P."/>
            <person name="Sharma M."/>
            <person name="Sharma R."/>
            <person name="Ronald P.C."/>
            <person name="Panaud O."/>
            <person name="Kellogg E.A."/>
            <person name="Brutnell T.P."/>
            <person name="Doust A.N."/>
            <person name="Tuskan G.A."/>
            <person name="Rokhsar D."/>
            <person name="Devos K.M."/>
        </authorList>
    </citation>
    <scope>NUCLEOTIDE SEQUENCE [LARGE SCALE GENOMIC DNA]</scope>
    <source>
        <strain evidence="1">Yugu1</strain>
    </source>
</reference>
<organism evidence="1">
    <name type="scientific">Setaria italica</name>
    <name type="common">Foxtail millet</name>
    <name type="synonym">Panicum italicum</name>
    <dbReference type="NCBI Taxonomy" id="4555"/>
    <lineage>
        <taxon>Eukaryota</taxon>
        <taxon>Viridiplantae</taxon>
        <taxon>Streptophyta</taxon>
        <taxon>Embryophyta</taxon>
        <taxon>Tracheophyta</taxon>
        <taxon>Spermatophyta</taxon>
        <taxon>Magnoliopsida</taxon>
        <taxon>Liliopsida</taxon>
        <taxon>Poales</taxon>
        <taxon>Poaceae</taxon>
        <taxon>PACMAD clade</taxon>
        <taxon>Panicoideae</taxon>
        <taxon>Panicodae</taxon>
        <taxon>Paniceae</taxon>
        <taxon>Cenchrinae</taxon>
        <taxon>Setaria</taxon>
    </lineage>
</organism>